<dbReference type="PANTHER" id="PTHR30383">
    <property type="entry name" value="THIOESTERASE 1/PROTEASE 1/LYSOPHOSPHOLIPASE L1"/>
    <property type="match status" value="1"/>
</dbReference>
<dbReference type="InterPro" id="IPR026444">
    <property type="entry name" value="Secre_tail"/>
</dbReference>
<dbReference type="Gene3D" id="3.40.50.1110">
    <property type="entry name" value="SGNH hydrolase"/>
    <property type="match status" value="1"/>
</dbReference>
<dbReference type="KEGG" id="mmab:HQ865_10250"/>
<evidence type="ECO:0000313" key="4">
    <source>
        <dbReference type="EMBL" id="QKJ30124.1"/>
    </source>
</evidence>
<keyword evidence="1" id="KW-0732">Signal</keyword>
<dbReference type="InterPro" id="IPR013830">
    <property type="entry name" value="SGNH_hydro"/>
</dbReference>
<proteinExistence type="predicted"/>
<feature type="domain" description="Secretion system C-terminal sorting" evidence="3">
    <location>
        <begin position="243"/>
        <end position="318"/>
    </location>
</feature>
<dbReference type="RefSeq" id="WP_173414812.1">
    <property type="nucleotide sequence ID" value="NZ_CP054139.1"/>
</dbReference>
<dbReference type="Pfam" id="PF13472">
    <property type="entry name" value="Lipase_GDSL_2"/>
    <property type="match status" value="1"/>
</dbReference>
<evidence type="ECO:0000259" key="3">
    <source>
        <dbReference type="Pfam" id="PF18962"/>
    </source>
</evidence>
<name>A0A7D4QAQ3_9SPHI</name>
<evidence type="ECO:0000313" key="5">
    <source>
        <dbReference type="Proteomes" id="UP000505355"/>
    </source>
</evidence>
<reference evidence="4 5" key="1">
    <citation type="submission" date="2020-05" db="EMBL/GenBank/DDBJ databases">
        <title>Mucilaginibacter mali sp. nov.</title>
        <authorList>
            <person name="Kim H.S."/>
            <person name="Lee K.C."/>
            <person name="Suh M.K."/>
            <person name="Kim J.-S."/>
            <person name="Han K.-I."/>
            <person name="Eom M.K."/>
            <person name="Shin Y.K."/>
            <person name="Lee J.-S."/>
        </authorList>
    </citation>
    <scope>NUCLEOTIDE SEQUENCE [LARGE SCALE GENOMIC DNA]</scope>
    <source>
        <strain evidence="4 5">G2-14</strain>
    </source>
</reference>
<feature type="signal peptide" evidence="1">
    <location>
        <begin position="1"/>
        <end position="27"/>
    </location>
</feature>
<dbReference type="EMBL" id="CP054139">
    <property type="protein sequence ID" value="QKJ30124.1"/>
    <property type="molecule type" value="Genomic_DNA"/>
</dbReference>
<organism evidence="4 5">
    <name type="scientific">Mucilaginibacter mali</name>
    <dbReference type="NCBI Taxonomy" id="2740462"/>
    <lineage>
        <taxon>Bacteria</taxon>
        <taxon>Pseudomonadati</taxon>
        <taxon>Bacteroidota</taxon>
        <taxon>Sphingobacteriia</taxon>
        <taxon>Sphingobacteriales</taxon>
        <taxon>Sphingobacteriaceae</taxon>
        <taxon>Mucilaginibacter</taxon>
    </lineage>
</organism>
<dbReference type="CDD" id="cd00229">
    <property type="entry name" value="SGNH_hydrolase"/>
    <property type="match status" value="1"/>
</dbReference>
<feature type="chain" id="PRO_5029012886" evidence="1">
    <location>
        <begin position="28"/>
        <end position="321"/>
    </location>
</feature>
<sequence length="321" mass="36338">MKRKNRNYQRIIYFTVALLLFFLSAHAQLPNCSAASKFYSKDSINITTFGASTVAGIGGFSFQPGLKQNFENCYTGKIIDITNNGIPGETTTQGLTRFPKAIEGRTGFIVIDMGANDAQAIVNKKMRITDTERNMRYYIEESIKHNLIPIIGTIQFYNDKNDQFLKNCNLVVKQINTLYKKLAMDYHVYLADINQSLGRDFNLYQDMVHPNAQGYKLISFVLFDAINEAIEEKLLLIGISQNYPNPVRDNTRINFSLSQAGKVQIKLYNLLGKPVRTLVDEYQTSGFHEVNAYLGDLTAGMYIYVMQVGGQQLSKKLLLVK</sequence>
<protein>
    <submittedName>
        <fullName evidence="4">T9SS type A sorting domain-containing protein</fullName>
    </submittedName>
</protein>
<evidence type="ECO:0000259" key="2">
    <source>
        <dbReference type="Pfam" id="PF13472"/>
    </source>
</evidence>
<dbReference type="Pfam" id="PF18962">
    <property type="entry name" value="Por_Secre_tail"/>
    <property type="match status" value="1"/>
</dbReference>
<dbReference type="NCBIfam" id="TIGR04183">
    <property type="entry name" value="Por_Secre_tail"/>
    <property type="match status" value="1"/>
</dbReference>
<dbReference type="Gene3D" id="2.60.40.4070">
    <property type="match status" value="1"/>
</dbReference>
<dbReference type="SUPFAM" id="SSF52266">
    <property type="entry name" value="SGNH hydrolase"/>
    <property type="match status" value="1"/>
</dbReference>
<keyword evidence="5" id="KW-1185">Reference proteome</keyword>
<dbReference type="InterPro" id="IPR036514">
    <property type="entry name" value="SGNH_hydro_sf"/>
</dbReference>
<accession>A0A7D4QAQ3</accession>
<gene>
    <name evidence="4" type="ORF">HQ865_10250</name>
</gene>
<dbReference type="Proteomes" id="UP000505355">
    <property type="component" value="Chromosome"/>
</dbReference>
<feature type="domain" description="SGNH hydrolase-type esterase" evidence="2">
    <location>
        <begin position="49"/>
        <end position="217"/>
    </location>
</feature>
<dbReference type="AlphaFoldDB" id="A0A7D4QAQ3"/>
<evidence type="ECO:0000256" key="1">
    <source>
        <dbReference type="SAM" id="SignalP"/>
    </source>
</evidence>
<dbReference type="InterPro" id="IPR051532">
    <property type="entry name" value="Ester_Hydrolysis_Enzymes"/>
</dbReference>
<dbReference type="GO" id="GO:0016788">
    <property type="term" value="F:hydrolase activity, acting on ester bonds"/>
    <property type="evidence" value="ECO:0007669"/>
    <property type="project" value="UniProtKB-ARBA"/>
</dbReference>